<keyword evidence="23" id="KW-0012">Acyltransferase</keyword>
<evidence type="ECO:0000256" key="7">
    <source>
        <dbReference type="ARBA" id="ARBA00022857"/>
    </source>
</evidence>
<evidence type="ECO:0000256" key="17">
    <source>
        <dbReference type="ARBA" id="ARBA00073623"/>
    </source>
</evidence>
<dbReference type="SMART" id="SM00822">
    <property type="entry name" value="PKS_KR"/>
    <property type="match status" value="1"/>
</dbReference>
<evidence type="ECO:0000256" key="12">
    <source>
        <dbReference type="ARBA" id="ARBA00051971"/>
    </source>
</evidence>
<dbReference type="CDD" id="cd00833">
    <property type="entry name" value="PKS"/>
    <property type="match status" value="1"/>
</dbReference>
<dbReference type="Gene3D" id="3.30.70.250">
    <property type="entry name" value="Malonyl-CoA ACP transacylase, ACP-binding"/>
    <property type="match status" value="1"/>
</dbReference>
<dbReference type="SMART" id="SM00825">
    <property type="entry name" value="PKS_KS"/>
    <property type="match status" value="1"/>
</dbReference>
<dbReference type="SUPFAM" id="SSF47336">
    <property type="entry name" value="ACP-like"/>
    <property type="match status" value="1"/>
</dbReference>
<dbReference type="InterPro" id="IPR016035">
    <property type="entry name" value="Acyl_Trfase/lysoPLipase"/>
</dbReference>
<dbReference type="Gene3D" id="3.40.47.10">
    <property type="match status" value="1"/>
</dbReference>
<dbReference type="GO" id="GO:0034081">
    <property type="term" value="C:polyketide synthase complex"/>
    <property type="evidence" value="ECO:0007669"/>
    <property type="project" value="UniProtKB-ARBA"/>
</dbReference>
<accession>A0A518VAU0</accession>
<dbReference type="GO" id="GO:0004315">
    <property type="term" value="F:3-oxoacyl-[acyl-carrier-protein] synthase activity"/>
    <property type="evidence" value="ECO:0007669"/>
    <property type="project" value="InterPro"/>
</dbReference>
<keyword evidence="6" id="KW-0276">Fatty acid metabolism</keyword>
<dbReference type="InterPro" id="IPR016039">
    <property type="entry name" value="Thiolase-like"/>
</dbReference>
<evidence type="ECO:0000256" key="6">
    <source>
        <dbReference type="ARBA" id="ARBA00022832"/>
    </source>
</evidence>
<keyword evidence="10" id="KW-0511">Multifunctional enzyme</keyword>
<keyword evidence="9" id="KW-0443">Lipid metabolism</keyword>
<dbReference type="InterPro" id="IPR018201">
    <property type="entry name" value="Ketoacyl_synth_AS"/>
</dbReference>
<dbReference type="FunFam" id="3.40.47.10:FF:000042">
    <property type="entry name" value="Polyketide synthase Pks13"/>
    <property type="match status" value="1"/>
</dbReference>
<dbReference type="Gene3D" id="3.40.50.720">
    <property type="entry name" value="NAD(P)-binding Rossmann-like Domain"/>
    <property type="match status" value="1"/>
</dbReference>
<name>A0A518VAU0_BRELA</name>
<feature type="domain" description="Carrier" evidence="21">
    <location>
        <begin position="1445"/>
        <end position="1520"/>
    </location>
</feature>
<dbReference type="Pfam" id="PF21394">
    <property type="entry name" value="Beta-ketacyl_N"/>
    <property type="match status" value="1"/>
</dbReference>
<evidence type="ECO:0000256" key="8">
    <source>
        <dbReference type="ARBA" id="ARBA00023002"/>
    </source>
</evidence>
<evidence type="ECO:0000256" key="20">
    <source>
        <dbReference type="ARBA" id="ARBA00084020"/>
    </source>
</evidence>
<keyword evidence="8" id="KW-0560">Oxidoreductase</keyword>
<dbReference type="InterPro" id="IPR057326">
    <property type="entry name" value="KR_dom"/>
</dbReference>
<dbReference type="GO" id="GO:0004312">
    <property type="term" value="F:fatty acid synthase activity"/>
    <property type="evidence" value="ECO:0007669"/>
    <property type="project" value="TreeGrafter"/>
</dbReference>
<comment type="catalytic activity">
    <reaction evidence="12">
        <text>19-(4-hydroxyphenyl)nonadecanoyl-[(phenol)carboxyphthiodiolenone synthase] + 2 (S)-methylmalonyl-CoA + 3 malonyl-CoA + 5 NADPH + 10 H(+) = C37-(phenol)carboxyphthiodiolenone-[(phenol)carboxyphthiodiolenone synthase] + 5 CO2 + 5 NADP(+) + 5 CoA + 2 H2O</text>
        <dbReference type="Rhea" id="RHEA:57760"/>
        <dbReference type="Rhea" id="RHEA-COMP:14273"/>
        <dbReference type="Rhea" id="RHEA-COMP:14990"/>
        <dbReference type="ChEBI" id="CHEBI:15377"/>
        <dbReference type="ChEBI" id="CHEBI:15378"/>
        <dbReference type="ChEBI" id="CHEBI:16526"/>
        <dbReference type="ChEBI" id="CHEBI:57287"/>
        <dbReference type="ChEBI" id="CHEBI:57327"/>
        <dbReference type="ChEBI" id="CHEBI:57384"/>
        <dbReference type="ChEBI" id="CHEBI:57783"/>
        <dbReference type="ChEBI" id="CHEBI:58349"/>
        <dbReference type="ChEBI" id="CHEBI:133301"/>
        <dbReference type="ChEBI" id="CHEBI:142260"/>
        <dbReference type="EC" id="2.3.1.292"/>
    </reaction>
</comment>
<gene>
    <name evidence="23" type="ORF">EEL30_18495</name>
</gene>
<dbReference type="InterPro" id="IPR001227">
    <property type="entry name" value="Ac_transferase_dom_sf"/>
</dbReference>
<evidence type="ECO:0000259" key="22">
    <source>
        <dbReference type="PROSITE" id="PS52004"/>
    </source>
</evidence>
<dbReference type="Pfam" id="PF22621">
    <property type="entry name" value="CurL-like_PKS_C"/>
    <property type="match status" value="1"/>
</dbReference>
<dbReference type="Gene3D" id="3.30.70.3290">
    <property type="match status" value="1"/>
</dbReference>
<dbReference type="SUPFAM" id="SSF52151">
    <property type="entry name" value="FabD/lysophospholipase-like"/>
    <property type="match status" value="1"/>
</dbReference>
<evidence type="ECO:0000256" key="1">
    <source>
        <dbReference type="ARBA" id="ARBA00001937"/>
    </source>
</evidence>
<dbReference type="Pfam" id="PF08659">
    <property type="entry name" value="KR"/>
    <property type="match status" value="1"/>
</dbReference>
<dbReference type="InterPro" id="IPR014043">
    <property type="entry name" value="Acyl_transferase_dom"/>
</dbReference>
<sequence length="1552" mass="175079">MHEMNSEDVQSSVAIIGMSGRFPGAKNIVEFWHNLQNGEESIHFFERKREKSIPAMGILENMAEFDVEFFEMTPREAEVTDPQQRLFLEISYEALEQAGYDPAKYSGRIGVYAGSGQSGYLSHVHSHPEIVDALGSFQVMIGTQPDFLSTRVSYKLDLKGPSVAVQSACSSSLVSVHMACQSLLTYECDMALAGGVSVKADQSNDHEFQEGSILSPDGHCRAFDSNAQGTVIGNGVGVVLLKRLEDALADNDQILAVVKGTAINNDGMQKVGYTAPSVTQQAEVIKDALTIADVDPETISYIEAHGTGTILGDPIEIAALTEAYREHTTKTGFCAIGSVKTNVGHLDSAAGVTGLIKTVLALSNKQIPPSLHFVESNRQINFDQSPFYVNTKLTEWKTGEHPRRAGVSSFGIGGTNVHVILEEAPVYAKREELTHSQWKVLTLSAKTPTALNKVKANLTDFLEKNSEVNLADVAYTLHVGRKGFPYRSALIVRETTDAKMTLRGDNMPSTYYQDNPKEIMVEGRAVHNPFVVFMFSGQGSQYVNMGRDLYETESMFREQVNYCAEQVKNHIGIDIRELMYPTEELEEQAREQLNQTIYAQPAIFIIEYALAKLLESWGVRPQAMIGHSIGEYVAACLASVMSLEEALHMISKRGSLMQEMDKGAMLAVALGELQVRELLQEHGKELSLAAVNSPMSTVIAGTYEDILSIERLMQSKGITYKRLITSHAYHSTMMEPMLEPFYESLHNMTFLEPRIPYISNITGSMITSAQATDPLYWQRHLRETVQFSEGVRTLMEEPNSIFVEVGPGQSLASLVRQHRETQEDQQTIIVTTLPSAKKEQSDVASTRIAMGWLWCYGIEMNQGAFVDQEEHRRVHLPTYPFERKTYFLEKVKPTRDQFDTFNRERRDMADWFYIPVWNQSSRAWSIEDEYASETKQRWLIFQDEQGLGKQVCNHVEKLGFEVVTVVPGRKFSKIDELAYTIDIMSGESYHELFKALDMHNLMPDKIVHMWSIQSIDEQELWHDDEQIEHYGLYSMMYIAKELGMYAINQTMEIITVSNNLQEISNEEIHLPMRSTILGPLRVISQEYTQIKTRCIDVQLTDVFSQKSDRFLKQVLDELMSDTSDFIVAIRGVHRFVQKFEQIRLPKENPLTYPHSFRDQGVYLITGATEEIGLSVSEEIAKSVQASLVLIGDPDFPSIEQWDSYLQAHDEEDEIASKIRRILLLNQNGKEILYYTADVTNEDEMSQVIRIAEDKVGRITGIVFAAERLSSGFIPLKSKDSCYQNIAQQVYGTLVLEKIISHMNIEFMILFSRTFSLTGGVGQMDNCVANVFLDTFARYHTAKGIPTVAINWGMWKNDNWIHSQTGMPSEIKMHMEQLQEKYGITASEGVQVMNRILTSDFSQVIVSTQDIHSAIHELIHYDSEQPNAHSHRADGYHNQVSQAYVAPRNETEKKITDIWQELFGVSAISIEANFFELGGNSLLSIQLVTRLRNTFHNDIPMDILFQSPTIVELAQAITISQIGQVEMDEIERMLSEIEKMSQEELSQELANEV</sequence>
<dbReference type="InterPro" id="IPR014031">
    <property type="entry name" value="Ketoacyl_synth_C"/>
</dbReference>
<evidence type="ECO:0000256" key="14">
    <source>
        <dbReference type="ARBA" id="ARBA00052745"/>
    </source>
</evidence>
<comment type="cofactor">
    <cofactor evidence="1">
        <name>NADP(+)</name>
        <dbReference type="ChEBI" id="CHEBI:58349"/>
    </cofactor>
</comment>
<dbReference type="SUPFAM" id="SSF51735">
    <property type="entry name" value="NAD(P)-binding Rossmann-fold domains"/>
    <property type="match status" value="2"/>
</dbReference>
<organism evidence="23 24">
    <name type="scientific">Brevibacillus laterosporus</name>
    <name type="common">Bacillus laterosporus</name>
    <dbReference type="NCBI Taxonomy" id="1465"/>
    <lineage>
        <taxon>Bacteria</taxon>
        <taxon>Bacillati</taxon>
        <taxon>Bacillota</taxon>
        <taxon>Bacilli</taxon>
        <taxon>Bacillales</taxon>
        <taxon>Paenibacillaceae</taxon>
        <taxon>Brevibacillus</taxon>
    </lineage>
</organism>
<dbReference type="EMBL" id="CP033464">
    <property type="protein sequence ID" value="QDX94100.1"/>
    <property type="molecule type" value="Genomic_DNA"/>
</dbReference>
<dbReference type="InterPro" id="IPR036736">
    <property type="entry name" value="ACP-like_sf"/>
</dbReference>
<comment type="catalytic activity">
    <reaction evidence="11">
        <text>17-(4-hydroxyphenyl)heptadecanoyl-[(phenol)carboxyphthiodiolenone synthase] + 2 (S)-methylmalonyl-CoA + 3 malonyl-CoA + 5 NADPH + 10 H(+) = C35-(phenol)carboxyphthiodiolenone-[(phenol)carboxyphthiodiolenone synthase] + 5 CO2 + 5 NADP(+) + 5 CoA + 2 H2O</text>
        <dbReference type="Rhea" id="RHEA:57756"/>
        <dbReference type="Rhea" id="RHEA-COMP:14272"/>
        <dbReference type="Rhea" id="RHEA-COMP:14989"/>
        <dbReference type="ChEBI" id="CHEBI:15377"/>
        <dbReference type="ChEBI" id="CHEBI:15378"/>
        <dbReference type="ChEBI" id="CHEBI:16526"/>
        <dbReference type="ChEBI" id="CHEBI:57287"/>
        <dbReference type="ChEBI" id="CHEBI:57327"/>
        <dbReference type="ChEBI" id="CHEBI:57384"/>
        <dbReference type="ChEBI" id="CHEBI:57783"/>
        <dbReference type="ChEBI" id="CHEBI:58349"/>
        <dbReference type="ChEBI" id="CHEBI:133300"/>
        <dbReference type="ChEBI" id="CHEBI:142259"/>
        <dbReference type="EC" id="2.3.1.292"/>
    </reaction>
</comment>
<evidence type="ECO:0000259" key="21">
    <source>
        <dbReference type="PROSITE" id="PS50075"/>
    </source>
</evidence>
<proteinExistence type="predicted"/>
<evidence type="ECO:0000256" key="3">
    <source>
        <dbReference type="ARBA" id="ARBA00022450"/>
    </source>
</evidence>
<dbReference type="InterPro" id="IPR036291">
    <property type="entry name" value="NAD(P)-bd_dom_sf"/>
</dbReference>
<keyword evidence="7" id="KW-0521">NADP</keyword>
<dbReference type="PROSITE" id="PS50075">
    <property type="entry name" value="CARRIER"/>
    <property type="match status" value="1"/>
</dbReference>
<evidence type="ECO:0000256" key="19">
    <source>
        <dbReference type="ARBA" id="ARBA00078169"/>
    </source>
</evidence>
<dbReference type="InterPro" id="IPR006162">
    <property type="entry name" value="Ppantetheine_attach_site"/>
</dbReference>
<dbReference type="Pfam" id="PF02801">
    <property type="entry name" value="Ketoacyl-synt_C"/>
    <property type="match status" value="1"/>
</dbReference>
<keyword evidence="4" id="KW-0597">Phosphoprotein</keyword>
<evidence type="ECO:0000256" key="13">
    <source>
        <dbReference type="ARBA" id="ARBA00052119"/>
    </source>
</evidence>
<dbReference type="PROSITE" id="PS00606">
    <property type="entry name" value="KS3_1"/>
    <property type="match status" value="1"/>
</dbReference>
<comment type="catalytic activity">
    <reaction evidence="13">
        <text>docosanoyl-[(phenol)carboxyphthiodiolenone synthase] + 2 (S)-methylmalonyl-CoA + 3 malonyl-CoA + 5 NADPH + 10 H(+) = C34-carboxyphthiodiolenone-[(phenol)carboxyphthiodiolenone synthase] + 5 CO2 + 5 NADP(+) + 5 CoA + 2 H2O</text>
        <dbReference type="Rhea" id="RHEA:57752"/>
        <dbReference type="Rhea" id="RHEA-COMP:14987"/>
        <dbReference type="Rhea" id="RHEA-COMP:14988"/>
        <dbReference type="ChEBI" id="CHEBI:15377"/>
        <dbReference type="ChEBI" id="CHEBI:15378"/>
        <dbReference type="ChEBI" id="CHEBI:16526"/>
        <dbReference type="ChEBI" id="CHEBI:57287"/>
        <dbReference type="ChEBI" id="CHEBI:57327"/>
        <dbReference type="ChEBI" id="CHEBI:57384"/>
        <dbReference type="ChEBI" id="CHEBI:57783"/>
        <dbReference type="ChEBI" id="CHEBI:58349"/>
        <dbReference type="ChEBI" id="CHEBI:142237"/>
        <dbReference type="ChEBI" id="CHEBI:142238"/>
        <dbReference type="EC" id="2.3.1.292"/>
    </reaction>
</comment>
<evidence type="ECO:0000256" key="4">
    <source>
        <dbReference type="ARBA" id="ARBA00022553"/>
    </source>
</evidence>
<evidence type="ECO:0000256" key="9">
    <source>
        <dbReference type="ARBA" id="ARBA00023098"/>
    </source>
</evidence>
<dbReference type="PANTHER" id="PTHR43775:SF51">
    <property type="entry name" value="INACTIVE PHENOLPHTHIOCEROL SYNTHESIS POLYKETIDE SYNTHASE TYPE I PKS1-RELATED"/>
    <property type="match status" value="1"/>
</dbReference>
<dbReference type="PANTHER" id="PTHR43775">
    <property type="entry name" value="FATTY ACID SYNTHASE"/>
    <property type="match status" value="1"/>
</dbReference>
<dbReference type="GO" id="GO:0031177">
    <property type="term" value="F:phosphopantetheine binding"/>
    <property type="evidence" value="ECO:0007669"/>
    <property type="project" value="InterPro"/>
</dbReference>
<dbReference type="SMART" id="SM00823">
    <property type="entry name" value="PKS_PP"/>
    <property type="match status" value="1"/>
</dbReference>
<evidence type="ECO:0000256" key="5">
    <source>
        <dbReference type="ARBA" id="ARBA00022679"/>
    </source>
</evidence>
<comment type="cofactor">
    <cofactor evidence="2">
        <name>pantetheine 4'-phosphate</name>
        <dbReference type="ChEBI" id="CHEBI:47942"/>
    </cofactor>
</comment>
<protein>
    <recommendedName>
        <fullName evidence="17">Phenolphthiocerol/phthiocerol polyketide synthase subunit E</fullName>
        <ecNumber evidence="16">2.3.1.292</ecNumber>
    </recommendedName>
    <alternativeName>
        <fullName evidence="19">(Phenol)carboxyphthiodiolenone synthase subunit E</fullName>
    </alternativeName>
    <alternativeName>
        <fullName evidence="20">Beta-ketoacyl-acyl-carrier-protein synthase I</fullName>
    </alternativeName>
    <alternativeName>
        <fullName evidence="18">Phthiocerol synthesis polyketide synthase type I PpsE</fullName>
    </alternativeName>
</protein>
<dbReference type="InterPro" id="IPR009081">
    <property type="entry name" value="PP-bd_ACP"/>
</dbReference>
<comment type="function">
    <text evidence="15">Part of the PpsABCDE complex involved in the biosynthesis of the lipid core common to phthiocerols and phenolphthiocerols by successive additions of malonyl-CoA or methylmalonyl-CoA extender units. PpsA can accept as substrate the activated forms of either icosanoyl (C20), docosanoyl (C22) or lignoceroyl (C24) groups from FadD26, or a (4-hydroxyphenyl)-C17 or (4-hydroxyphenyl)-C19 fatty acyl from FadD29. PpsA initiates the biosynthesis and extends its substrate using a malonyl-CoA extender unit. The PpsB and PpsC proteins add the second and third malonyl-CoA extender units. PpsD adds an (R)-methylmalonyl unit and PpsE adds a second (R)-methylmalonyl unit. The incorporation of the methylmalonyl units results in formation of two branched methyl groups in the elongated product.</text>
</comment>
<keyword evidence="24" id="KW-1185">Reference proteome</keyword>
<dbReference type="InterPro" id="IPR020806">
    <property type="entry name" value="PKS_PP-bd"/>
</dbReference>
<dbReference type="InterPro" id="IPR049490">
    <property type="entry name" value="C883_1060-like_KR_N"/>
</dbReference>
<evidence type="ECO:0000256" key="11">
    <source>
        <dbReference type="ARBA" id="ARBA00050973"/>
    </source>
</evidence>
<dbReference type="Pfam" id="PF00698">
    <property type="entry name" value="Acyl_transf_1"/>
    <property type="match status" value="1"/>
</dbReference>
<dbReference type="PROSITE" id="PS52004">
    <property type="entry name" value="KS3_2"/>
    <property type="match status" value="1"/>
</dbReference>
<dbReference type="OrthoDB" id="9765680at2"/>
<feature type="domain" description="Ketosynthase family 3 (KS3)" evidence="22">
    <location>
        <begin position="10"/>
        <end position="423"/>
    </location>
</feature>
<dbReference type="FunFam" id="1.10.1200.10:FF:000005">
    <property type="entry name" value="Nonribosomal peptide synthetase 1"/>
    <property type="match status" value="1"/>
</dbReference>
<dbReference type="SMART" id="SM00827">
    <property type="entry name" value="PKS_AT"/>
    <property type="match status" value="1"/>
</dbReference>
<dbReference type="Pfam" id="PF00550">
    <property type="entry name" value="PP-binding"/>
    <property type="match status" value="1"/>
</dbReference>
<dbReference type="Proteomes" id="UP000319432">
    <property type="component" value="Chromosome"/>
</dbReference>
<keyword evidence="5 23" id="KW-0808">Transferase</keyword>
<keyword evidence="3" id="KW-0596">Phosphopantetheine</keyword>
<dbReference type="InterPro" id="IPR020841">
    <property type="entry name" value="PKS_Beta-ketoAc_synthase_dom"/>
</dbReference>
<dbReference type="GO" id="GO:0006633">
    <property type="term" value="P:fatty acid biosynthetic process"/>
    <property type="evidence" value="ECO:0007669"/>
    <property type="project" value="InterPro"/>
</dbReference>
<evidence type="ECO:0000256" key="18">
    <source>
        <dbReference type="ARBA" id="ARBA00075053"/>
    </source>
</evidence>
<dbReference type="Pfam" id="PF00109">
    <property type="entry name" value="ketoacyl-synt"/>
    <property type="match status" value="1"/>
</dbReference>
<dbReference type="PROSITE" id="PS00012">
    <property type="entry name" value="PHOSPHOPANTETHEINE"/>
    <property type="match status" value="1"/>
</dbReference>
<dbReference type="InterPro" id="IPR014030">
    <property type="entry name" value="Ketoacyl_synth_N"/>
</dbReference>
<reference evidence="23 24" key="1">
    <citation type="submission" date="2018-11" db="EMBL/GenBank/DDBJ databases">
        <title>Phylogenetic determinants of toxin gene distribution in genomes of Brevibacillus laterosporus.</title>
        <authorList>
            <person name="Glare T.R."/>
            <person name="Durrant A."/>
            <person name="Berry C."/>
            <person name="Palma L."/>
            <person name="Ormskirk M."/>
            <person name="Cox M.O."/>
        </authorList>
    </citation>
    <scope>NUCLEOTIDE SEQUENCE [LARGE SCALE GENOMIC DNA]</scope>
    <source>
        <strain evidence="23 24">1821L</strain>
    </source>
</reference>
<dbReference type="EC" id="2.3.1.292" evidence="16"/>
<evidence type="ECO:0000313" key="24">
    <source>
        <dbReference type="Proteomes" id="UP000319432"/>
    </source>
</evidence>
<dbReference type="InterPro" id="IPR013968">
    <property type="entry name" value="PKS_KR"/>
</dbReference>
<dbReference type="SUPFAM" id="SSF53901">
    <property type="entry name" value="Thiolase-like"/>
    <property type="match status" value="1"/>
</dbReference>
<evidence type="ECO:0000256" key="15">
    <source>
        <dbReference type="ARBA" id="ARBA00058455"/>
    </source>
</evidence>
<evidence type="ECO:0000256" key="2">
    <source>
        <dbReference type="ARBA" id="ARBA00001957"/>
    </source>
</evidence>
<dbReference type="GO" id="GO:0016491">
    <property type="term" value="F:oxidoreductase activity"/>
    <property type="evidence" value="ECO:0007669"/>
    <property type="project" value="UniProtKB-KW"/>
</dbReference>
<dbReference type="Gene3D" id="3.40.366.10">
    <property type="entry name" value="Malonyl-Coenzyme A Acyl Carrier Protein, domain 2"/>
    <property type="match status" value="1"/>
</dbReference>
<evidence type="ECO:0000256" key="10">
    <source>
        <dbReference type="ARBA" id="ARBA00023268"/>
    </source>
</evidence>
<evidence type="ECO:0000313" key="23">
    <source>
        <dbReference type="EMBL" id="QDX94100.1"/>
    </source>
</evidence>
<dbReference type="Gene3D" id="1.10.1200.10">
    <property type="entry name" value="ACP-like"/>
    <property type="match status" value="1"/>
</dbReference>
<comment type="catalytic activity">
    <reaction evidence="14">
        <text>icosanoyl-[(phenol)carboxyphthiodiolenone synthase] + 2 (S)-methylmalonyl-CoA + 3 malonyl-CoA + 5 NADPH + 10 H(+) = C32-carboxyphthiodiolenone-[(phenol)carboxyphthiodiolenone synthase] + 5 CO2 + 5 NADP(+) + 5 CoA + 2 H2O</text>
        <dbReference type="Rhea" id="RHEA:57748"/>
        <dbReference type="Rhea" id="RHEA-COMP:14985"/>
        <dbReference type="Rhea" id="RHEA-COMP:14986"/>
        <dbReference type="ChEBI" id="CHEBI:15377"/>
        <dbReference type="ChEBI" id="CHEBI:15378"/>
        <dbReference type="ChEBI" id="CHEBI:16526"/>
        <dbReference type="ChEBI" id="CHEBI:57287"/>
        <dbReference type="ChEBI" id="CHEBI:57327"/>
        <dbReference type="ChEBI" id="CHEBI:57384"/>
        <dbReference type="ChEBI" id="CHEBI:57783"/>
        <dbReference type="ChEBI" id="CHEBI:58349"/>
        <dbReference type="ChEBI" id="CHEBI:87848"/>
        <dbReference type="ChEBI" id="CHEBI:142236"/>
        <dbReference type="EC" id="2.3.1.292"/>
    </reaction>
</comment>
<evidence type="ECO:0000256" key="16">
    <source>
        <dbReference type="ARBA" id="ARBA00066974"/>
    </source>
</evidence>
<dbReference type="SUPFAM" id="SSF55048">
    <property type="entry name" value="Probable ACP-binding domain of malonyl-CoA ACP transacylase"/>
    <property type="match status" value="1"/>
</dbReference>
<dbReference type="InterPro" id="IPR016036">
    <property type="entry name" value="Malonyl_transacylase_ACP-bd"/>
</dbReference>
<dbReference type="CDD" id="cd08953">
    <property type="entry name" value="KR_2_SDR_x"/>
    <property type="match status" value="1"/>
</dbReference>
<dbReference type="InterPro" id="IPR050091">
    <property type="entry name" value="PKS_NRPS_Biosynth_Enz"/>
</dbReference>